<gene>
    <name evidence="2" type="ordered locus">RBRH_01501</name>
</gene>
<proteinExistence type="predicted"/>
<dbReference type="Proteomes" id="UP000007437">
    <property type="component" value="Chromosome"/>
</dbReference>
<protein>
    <submittedName>
        <fullName evidence="2">Uncharacterized protein</fullName>
    </submittedName>
</protein>
<dbReference type="SUPFAM" id="SSF52096">
    <property type="entry name" value="ClpP/crotonase"/>
    <property type="match status" value="1"/>
</dbReference>
<accession>E5AKU7</accession>
<dbReference type="EMBL" id="FR687359">
    <property type="protein sequence ID" value="CBW75904.1"/>
    <property type="molecule type" value="Genomic_DNA"/>
</dbReference>
<evidence type="ECO:0000313" key="3">
    <source>
        <dbReference type="Proteomes" id="UP000007437"/>
    </source>
</evidence>
<feature type="region of interest" description="Disordered" evidence="1">
    <location>
        <begin position="1"/>
        <end position="30"/>
    </location>
</feature>
<dbReference type="STRING" id="882378.RBRH_01501"/>
<reference evidence="2 3" key="1">
    <citation type="journal article" date="2011" name="J. Bacteriol.">
        <title>Complete genome sequence of Burkholderia rhizoxinica, an endosymbiont of Rhizopus microsporus.</title>
        <authorList>
            <person name="Lackner G."/>
            <person name="Moebius N."/>
            <person name="Partida-Martinez L."/>
            <person name="Hertweck C."/>
        </authorList>
    </citation>
    <scope>NUCLEOTIDE SEQUENCE [LARGE SCALE GENOMIC DNA]</scope>
    <source>
        <strain evidence="3">DSM 19002 / CIP 109453 / HKI 454</strain>
    </source>
</reference>
<dbReference type="KEGG" id="brh:RBRH_01501"/>
<name>E5AKU7_MYCRK</name>
<organism evidence="2 3">
    <name type="scientific">Mycetohabitans rhizoxinica (strain DSM 19002 / CIP 109453 / HKI 454)</name>
    <name type="common">Paraburkholderia rhizoxinica</name>
    <dbReference type="NCBI Taxonomy" id="882378"/>
    <lineage>
        <taxon>Bacteria</taxon>
        <taxon>Pseudomonadati</taxon>
        <taxon>Pseudomonadota</taxon>
        <taxon>Betaproteobacteria</taxon>
        <taxon>Burkholderiales</taxon>
        <taxon>Burkholderiaceae</taxon>
        <taxon>Mycetohabitans</taxon>
    </lineage>
</organism>
<dbReference type="AlphaFoldDB" id="E5AKU7"/>
<evidence type="ECO:0000313" key="2">
    <source>
        <dbReference type="EMBL" id="CBW75904.1"/>
    </source>
</evidence>
<sequence length="132" mass="14416">MKHGESRHYGAGAPIISTHHSPSMHAKRRGTATTIVLERRYARNAIDYATPLRQAFEALDAGSRASVAVLQGAGGTVRDRRSAYDNAPLPDLALALMRNGASGYRAALDEGLADARQFAVRRYRATRRHNMS</sequence>
<evidence type="ECO:0000256" key="1">
    <source>
        <dbReference type="SAM" id="MobiDB-lite"/>
    </source>
</evidence>
<dbReference type="Gene3D" id="3.30.300.220">
    <property type="match status" value="1"/>
</dbReference>
<dbReference type="HOGENOM" id="CLU_1913163_0_0_4"/>
<dbReference type="InterPro" id="IPR029045">
    <property type="entry name" value="ClpP/crotonase-like_dom_sf"/>
</dbReference>